<gene>
    <name evidence="1" type="ORF">OCU04_009908</name>
</gene>
<reference evidence="1" key="1">
    <citation type="submission" date="2022-11" db="EMBL/GenBank/DDBJ databases">
        <title>Genome Resource of Sclerotinia nivalis Strain SnTB1, a Plant Pathogen Isolated from American Ginseng.</title>
        <authorList>
            <person name="Fan S."/>
        </authorList>
    </citation>
    <scope>NUCLEOTIDE SEQUENCE</scope>
    <source>
        <strain evidence="1">SnTB1</strain>
    </source>
</reference>
<protein>
    <submittedName>
        <fullName evidence="1">Uncharacterized protein</fullName>
    </submittedName>
</protein>
<dbReference type="AlphaFoldDB" id="A0A9X0ADI7"/>
<dbReference type="EMBL" id="JAPEIS010000012">
    <property type="protein sequence ID" value="KAJ8060824.1"/>
    <property type="molecule type" value="Genomic_DNA"/>
</dbReference>
<evidence type="ECO:0000313" key="2">
    <source>
        <dbReference type="Proteomes" id="UP001152300"/>
    </source>
</evidence>
<sequence length="133" mass="15238">MVTIPTELLRNIFRHFPRQINRRRKRKIVGHNNLKPACSTFDTLCTRSPPGKARSLKALGQTRYRSHQELLRHSQRRFGLYAGGVEGPKCRQADALLPREPSTPMFLSMEAYSEAEAEASLNAEERLAARYED</sequence>
<evidence type="ECO:0000313" key="1">
    <source>
        <dbReference type="EMBL" id="KAJ8060824.1"/>
    </source>
</evidence>
<comment type="caution">
    <text evidence="1">The sequence shown here is derived from an EMBL/GenBank/DDBJ whole genome shotgun (WGS) entry which is preliminary data.</text>
</comment>
<organism evidence="1 2">
    <name type="scientific">Sclerotinia nivalis</name>
    <dbReference type="NCBI Taxonomy" id="352851"/>
    <lineage>
        <taxon>Eukaryota</taxon>
        <taxon>Fungi</taxon>
        <taxon>Dikarya</taxon>
        <taxon>Ascomycota</taxon>
        <taxon>Pezizomycotina</taxon>
        <taxon>Leotiomycetes</taxon>
        <taxon>Helotiales</taxon>
        <taxon>Sclerotiniaceae</taxon>
        <taxon>Sclerotinia</taxon>
    </lineage>
</organism>
<accession>A0A9X0ADI7</accession>
<dbReference type="Proteomes" id="UP001152300">
    <property type="component" value="Unassembled WGS sequence"/>
</dbReference>
<proteinExistence type="predicted"/>
<name>A0A9X0ADI7_9HELO</name>
<keyword evidence="2" id="KW-1185">Reference proteome</keyword>